<name>A0A0A9DQ41_ARUDO</name>
<dbReference type="AlphaFoldDB" id="A0A0A9DQ41"/>
<feature type="region of interest" description="Disordered" evidence="1">
    <location>
        <begin position="1"/>
        <end position="20"/>
    </location>
</feature>
<proteinExistence type="predicted"/>
<reference evidence="2" key="2">
    <citation type="journal article" date="2015" name="Data Brief">
        <title>Shoot transcriptome of the giant reed, Arundo donax.</title>
        <authorList>
            <person name="Barrero R.A."/>
            <person name="Guerrero F.D."/>
            <person name="Moolhuijzen P."/>
            <person name="Goolsby J.A."/>
            <person name="Tidwell J."/>
            <person name="Bellgard S.E."/>
            <person name="Bellgard M.I."/>
        </authorList>
    </citation>
    <scope>NUCLEOTIDE SEQUENCE</scope>
    <source>
        <tissue evidence="2">Shoot tissue taken approximately 20 cm above the soil surface</tissue>
    </source>
</reference>
<reference evidence="2" key="1">
    <citation type="submission" date="2014-09" db="EMBL/GenBank/DDBJ databases">
        <authorList>
            <person name="Magalhaes I.L.F."/>
            <person name="Oliveira U."/>
            <person name="Santos F.R."/>
            <person name="Vidigal T.H.D.A."/>
            <person name="Brescovit A.D."/>
            <person name="Santos A.J."/>
        </authorList>
    </citation>
    <scope>NUCLEOTIDE SEQUENCE</scope>
    <source>
        <tissue evidence="2">Shoot tissue taken approximately 20 cm above the soil surface</tissue>
    </source>
</reference>
<protein>
    <submittedName>
        <fullName evidence="2">Uncharacterized protein</fullName>
    </submittedName>
</protein>
<organism evidence="2">
    <name type="scientific">Arundo donax</name>
    <name type="common">Giant reed</name>
    <name type="synonym">Donax arundinaceus</name>
    <dbReference type="NCBI Taxonomy" id="35708"/>
    <lineage>
        <taxon>Eukaryota</taxon>
        <taxon>Viridiplantae</taxon>
        <taxon>Streptophyta</taxon>
        <taxon>Embryophyta</taxon>
        <taxon>Tracheophyta</taxon>
        <taxon>Spermatophyta</taxon>
        <taxon>Magnoliopsida</taxon>
        <taxon>Liliopsida</taxon>
        <taxon>Poales</taxon>
        <taxon>Poaceae</taxon>
        <taxon>PACMAD clade</taxon>
        <taxon>Arundinoideae</taxon>
        <taxon>Arundineae</taxon>
        <taxon>Arundo</taxon>
    </lineage>
</organism>
<accession>A0A0A9DQ41</accession>
<evidence type="ECO:0000256" key="1">
    <source>
        <dbReference type="SAM" id="MobiDB-lite"/>
    </source>
</evidence>
<evidence type="ECO:0000313" key="2">
    <source>
        <dbReference type="EMBL" id="JAD90664.1"/>
    </source>
</evidence>
<sequence length="89" mass="9488">MMTEAQSPAGDPRGRRGGCNEEQTIAARQALRSLNSIRRTQVDIAPASLVTVSAPLISEGILPNINLRCRNTAMQAILASSLPEVTSSR</sequence>
<dbReference type="EMBL" id="GBRH01207231">
    <property type="protein sequence ID" value="JAD90664.1"/>
    <property type="molecule type" value="Transcribed_RNA"/>
</dbReference>